<dbReference type="EMBL" id="JNVC02000004">
    <property type="protein sequence ID" value="KEZ53060.1"/>
    <property type="molecule type" value="Genomic_DNA"/>
</dbReference>
<dbReference type="OrthoDB" id="1955035at2"/>
<comment type="caution">
    <text evidence="1">The sequence shown here is derived from an EMBL/GenBank/DDBJ whole genome shotgun (WGS) entry which is preliminary data.</text>
</comment>
<proteinExistence type="predicted"/>
<protein>
    <submittedName>
        <fullName evidence="1">Uncharacterized protein</fullName>
    </submittedName>
</protein>
<dbReference type="STRING" id="246786.GS18_0209635"/>
<keyword evidence="2" id="KW-1185">Reference proteome</keyword>
<evidence type="ECO:0000313" key="2">
    <source>
        <dbReference type="Proteomes" id="UP000028549"/>
    </source>
</evidence>
<name>A0A084H0E8_METID</name>
<sequence length="63" mass="6820">MNTALEKYILAAVTTNPAKVAGGTAVFIVKDKEEMDFFAKNLEAILDGIAHGIGEDLYIIVKH</sequence>
<reference evidence="1 2" key="1">
    <citation type="journal article" date="2005" name="Int. J. Syst. Evol. Microbiol.">
        <title>Bacillus cibi sp. nov., isolated from jeotgal, a traditional Korean fermented seafood.</title>
        <authorList>
            <person name="Yoon J.H."/>
            <person name="Lee C.H."/>
            <person name="Oh T.K."/>
        </authorList>
    </citation>
    <scope>NUCLEOTIDE SEQUENCE [LARGE SCALE GENOMIC DNA]</scope>
    <source>
        <strain evidence="1 2">DSM 16189</strain>
    </source>
</reference>
<dbReference type="Proteomes" id="UP000028549">
    <property type="component" value="Unassembled WGS sequence"/>
</dbReference>
<dbReference type="Pfam" id="PF21835">
    <property type="entry name" value="YIEGIA_cap"/>
    <property type="match status" value="1"/>
</dbReference>
<evidence type="ECO:0000313" key="1">
    <source>
        <dbReference type="EMBL" id="KEZ53060.1"/>
    </source>
</evidence>
<dbReference type="InterPro" id="IPR054055">
    <property type="entry name" value="YpzH"/>
</dbReference>
<dbReference type="AlphaFoldDB" id="A0A084H0E8"/>
<gene>
    <name evidence="1" type="ORF">GS18_0209635</name>
</gene>
<accession>A0A084H0E8</accession>
<organism evidence="1 2">
    <name type="scientific">Metabacillus indicus</name>
    <name type="common">Bacillus indicus</name>
    <dbReference type="NCBI Taxonomy" id="246786"/>
    <lineage>
        <taxon>Bacteria</taxon>
        <taxon>Bacillati</taxon>
        <taxon>Bacillota</taxon>
        <taxon>Bacilli</taxon>
        <taxon>Bacillales</taxon>
        <taxon>Bacillaceae</taxon>
        <taxon>Metabacillus</taxon>
    </lineage>
</organism>
<dbReference type="RefSeq" id="WP_029280230.1">
    <property type="nucleotide sequence ID" value="NZ_CP176757.1"/>
</dbReference>